<feature type="compositionally biased region" description="Acidic residues" evidence="1">
    <location>
        <begin position="192"/>
        <end position="217"/>
    </location>
</feature>
<dbReference type="Proteomes" id="UP000009131">
    <property type="component" value="Unassembled WGS sequence"/>
</dbReference>
<dbReference type="InterPro" id="IPR056337">
    <property type="entry name" value="LHD_YVC1"/>
</dbReference>
<dbReference type="PANTHER" id="PTHR35859">
    <property type="entry name" value="NONSELECTIVE CATION CHANNEL PROTEIN"/>
    <property type="match status" value="1"/>
</dbReference>
<dbReference type="OMA" id="FWTCFND"/>
<keyword evidence="2" id="KW-1133">Transmembrane helix</keyword>
<feature type="transmembrane region" description="Helical" evidence="2">
    <location>
        <begin position="671"/>
        <end position="689"/>
    </location>
</feature>
<keyword evidence="6" id="KW-1185">Reference proteome</keyword>
<comment type="caution">
    <text evidence="5">The sequence shown here is derived from an EMBL/GenBank/DDBJ whole genome shotgun (WGS) entry which is preliminary data.</text>
</comment>
<dbReference type="PANTHER" id="PTHR35859:SF4">
    <property type="entry name" value="MEMBRANE CHANNEL PROTEIN, PUTATIVE (AFU_ORTHOLOGUE AFUA_6G11300)-RELATED"/>
    <property type="match status" value="1"/>
</dbReference>
<dbReference type="InterPro" id="IPR056336">
    <property type="entry name" value="YVC1_C"/>
</dbReference>
<feature type="transmembrane region" description="Helical" evidence="2">
    <location>
        <begin position="732"/>
        <end position="755"/>
    </location>
</feature>
<feature type="compositionally biased region" description="Basic and acidic residues" evidence="1">
    <location>
        <begin position="218"/>
        <end position="229"/>
    </location>
</feature>
<dbReference type="eggNOG" id="ENOG502SBT3">
    <property type="taxonomic scope" value="Eukaryota"/>
</dbReference>
<feature type="compositionally biased region" description="Acidic residues" evidence="1">
    <location>
        <begin position="848"/>
        <end position="860"/>
    </location>
</feature>
<feature type="transmembrane region" description="Helical" evidence="2">
    <location>
        <begin position="590"/>
        <end position="612"/>
    </location>
</feature>
<keyword evidence="2" id="KW-0472">Membrane</keyword>
<protein>
    <submittedName>
        <fullName evidence="5">Uncharacterized protein</fullName>
    </submittedName>
</protein>
<feature type="transmembrane region" description="Helical" evidence="2">
    <location>
        <begin position="784"/>
        <end position="803"/>
    </location>
</feature>
<evidence type="ECO:0000259" key="4">
    <source>
        <dbReference type="Pfam" id="PF23317"/>
    </source>
</evidence>
<dbReference type="Pfam" id="PF23317">
    <property type="entry name" value="YVC1_C"/>
    <property type="match status" value="1"/>
</dbReference>
<dbReference type="InterPro" id="IPR052971">
    <property type="entry name" value="TRP_calcium_channel"/>
</dbReference>
<evidence type="ECO:0000313" key="6">
    <source>
        <dbReference type="Proteomes" id="UP000009131"/>
    </source>
</evidence>
<feature type="transmembrane region" description="Helical" evidence="2">
    <location>
        <begin position="815"/>
        <end position="831"/>
    </location>
</feature>
<feature type="region of interest" description="Disordered" evidence="1">
    <location>
        <begin position="36"/>
        <end position="60"/>
    </location>
</feature>
<reference evidence="5 6" key="2">
    <citation type="journal article" date="2012" name="Open Biol.">
        <title>Characteristics of nucleosomes and linker DNA regions on the genome of the basidiomycete Mixia osmundae revealed by mono- and dinucleosome mapping.</title>
        <authorList>
            <person name="Nishida H."/>
            <person name="Kondo S."/>
            <person name="Matsumoto T."/>
            <person name="Suzuki Y."/>
            <person name="Yoshikawa H."/>
            <person name="Taylor T.D."/>
            <person name="Sugiyama J."/>
        </authorList>
    </citation>
    <scope>NUCLEOTIDE SEQUENCE [LARGE SCALE GENOMIC DNA]</scope>
    <source>
        <strain evidence="6">CBS 9802 / IAM 14324 / JCM 22182 / KY 12970</strain>
    </source>
</reference>
<evidence type="ECO:0000256" key="1">
    <source>
        <dbReference type="SAM" id="MobiDB-lite"/>
    </source>
</evidence>
<dbReference type="OrthoDB" id="301415at2759"/>
<feature type="domain" description="Calcium channel YVC1-like C-terminal transmembrane" evidence="4">
    <location>
        <begin position="560"/>
        <end position="832"/>
    </location>
</feature>
<dbReference type="HOGENOM" id="CLU_315233_0_0_1"/>
<dbReference type="STRING" id="764103.G7DV82"/>
<evidence type="ECO:0000313" key="5">
    <source>
        <dbReference type="EMBL" id="GAA94492.1"/>
    </source>
</evidence>
<dbReference type="InterPro" id="IPR011992">
    <property type="entry name" value="EF-hand-dom_pair"/>
</dbReference>
<evidence type="ECO:0000256" key="2">
    <source>
        <dbReference type="SAM" id="Phobius"/>
    </source>
</evidence>
<reference evidence="5 6" key="1">
    <citation type="journal article" date="2011" name="J. Gen. Appl. Microbiol.">
        <title>Draft genome sequencing of the enigmatic basidiomycete Mixia osmundae.</title>
        <authorList>
            <person name="Nishida H."/>
            <person name="Nagatsuka Y."/>
            <person name="Sugiyama J."/>
        </authorList>
    </citation>
    <scope>NUCLEOTIDE SEQUENCE [LARGE SCALE GENOMIC DNA]</scope>
    <source>
        <strain evidence="6">CBS 9802 / IAM 14324 / JCM 22182 / KY 12970</strain>
    </source>
</reference>
<name>G7DV82_MIXOS</name>
<dbReference type="SUPFAM" id="SSF47473">
    <property type="entry name" value="EF-hand"/>
    <property type="match status" value="1"/>
</dbReference>
<dbReference type="AlphaFoldDB" id="G7DV82"/>
<feature type="compositionally biased region" description="Basic and acidic residues" evidence="1">
    <location>
        <begin position="158"/>
        <end position="170"/>
    </location>
</feature>
<keyword evidence="2" id="KW-0812">Transmembrane</keyword>
<dbReference type="EMBL" id="BABT02000037">
    <property type="protein sequence ID" value="GAA94492.1"/>
    <property type="molecule type" value="Genomic_DNA"/>
</dbReference>
<feature type="transmembrane region" description="Helical" evidence="2">
    <location>
        <begin position="633"/>
        <end position="659"/>
    </location>
</feature>
<dbReference type="InParanoid" id="G7DV82"/>
<dbReference type="Pfam" id="PF23190">
    <property type="entry name" value="LHD_TRPY1"/>
    <property type="match status" value="1"/>
</dbReference>
<gene>
    <name evidence="5" type="primary">Mo01144</name>
    <name evidence="5" type="ORF">E5Q_01144</name>
</gene>
<evidence type="ECO:0000259" key="3">
    <source>
        <dbReference type="Pfam" id="PF23190"/>
    </source>
</evidence>
<dbReference type="RefSeq" id="XP_014570720.1">
    <property type="nucleotide sequence ID" value="XM_014715234.1"/>
</dbReference>
<sequence length="927" mass="104301">MSRRKGKVAVARDEEEALAELSSKQVEALFDAYRRATTTQDDARPSKRARLNGETPHETAQMGAGGFILEDDEPSAGGFIQEEDESPNLATMSRDELDDWIDVKDIPRALRWLHLVDDDDIMDMFLSVAEEDIEPDRQLVSRLDFMRAASILLFNRAPSEDGGRSERGDAQDVSPPSALRRRRRPAIVETDSSGDDDGDEAFVAPDSDDVQDDDAFDPDAHTKPNELKRVSANGKGRPVSAERQAQVASLFDLFKPYRTHKDEQAVTFGNIRAAADSVNVELKDEDINEMIEYASSAKNDEVTLEDFIRIARETRLVKMSLAPPADEVPLLDKGEPCMEVHPKICSLIVRRIKALTLELLPIEVSLDDLTDPTSSIITSDVVKAYALIGGDFADCVPYCLLTARASFTRDAFIQPADYDENWGRRLACEVIARRLVTSLPRSRQHIVLSTRYSHIERDGDQSLHSSAIEVAVDTKCVFFLSSAESQRTIFALWKGHLIQAVDTRGHVVYKIYHNAMKPAFLDHLDSTRLGVPKYQSWAKQFLWLVFLICYTIAIRTPQREFGIEDVILYVQLLGYAVEDIVRVAKVRSAAAIDFWMTINIVNYGLLTTAFLYRIADQSTSDPDKTTQLRTLSFSFLSCAAPFIWMKLLAVFDVFTYFGILQVVVWRMLKESLVFFTLLSVIAVGFAQALTGLDAADNTRDETANVLHSLLQALLGSPDFEHYSSGDFGMSLYYLYNIAVSLLLLNVLIALFGTAYSQVTDEAIPQYMAFFARKVVTQVRAPDEFVYVAPFNLLEIFVIPLSYIVSKERYAKINRAILTTLFCIPLCMIAWYESRYDAALVARQHEALDEPDDDYEEDPEMDSSLPELSDNYTADTAREATDPGLKISKVSYAELKAKLPDIKSSSISKIQYELKELRQEVKAMRERK</sequence>
<feature type="region of interest" description="Disordered" evidence="1">
    <location>
        <begin position="848"/>
        <end position="879"/>
    </location>
</feature>
<feature type="domain" description="YVC1 N-terminal linker helical" evidence="3">
    <location>
        <begin position="348"/>
        <end position="524"/>
    </location>
</feature>
<accession>G7DV82</accession>
<organism evidence="5 6">
    <name type="scientific">Mixia osmundae (strain CBS 9802 / IAM 14324 / JCM 22182 / KY 12970)</name>
    <dbReference type="NCBI Taxonomy" id="764103"/>
    <lineage>
        <taxon>Eukaryota</taxon>
        <taxon>Fungi</taxon>
        <taxon>Dikarya</taxon>
        <taxon>Basidiomycota</taxon>
        <taxon>Pucciniomycotina</taxon>
        <taxon>Mixiomycetes</taxon>
        <taxon>Mixiales</taxon>
        <taxon>Mixiaceae</taxon>
        <taxon>Mixia</taxon>
    </lineage>
</organism>
<proteinExistence type="predicted"/>
<feature type="region of interest" description="Disordered" evidence="1">
    <location>
        <begin position="158"/>
        <end position="241"/>
    </location>
</feature>